<feature type="compositionally biased region" description="Low complexity" evidence="1">
    <location>
        <begin position="12"/>
        <end position="24"/>
    </location>
</feature>
<keyword evidence="2" id="KW-0812">Transmembrane</keyword>
<feature type="compositionally biased region" description="Basic and acidic residues" evidence="1">
    <location>
        <begin position="1"/>
        <end position="11"/>
    </location>
</feature>
<evidence type="ECO:0000313" key="3">
    <source>
        <dbReference type="EMBL" id="CDW89206.1"/>
    </source>
</evidence>
<organism evidence="3 4">
    <name type="scientific">Stylonychia lemnae</name>
    <name type="common">Ciliate</name>
    <dbReference type="NCBI Taxonomy" id="5949"/>
    <lineage>
        <taxon>Eukaryota</taxon>
        <taxon>Sar</taxon>
        <taxon>Alveolata</taxon>
        <taxon>Ciliophora</taxon>
        <taxon>Intramacronucleata</taxon>
        <taxon>Spirotrichea</taxon>
        <taxon>Stichotrichia</taxon>
        <taxon>Sporadotrichida</taxon>
        <taxon>Oxytrichidae</taxon>
        <taxon>Stylonychinae</taxon>
        <taxon>Stylonychia</taxon>
    </lineage>
</organism>
<dbReference type="InParanoid" id="A0A078B4K7"/>
<dbReference type="Proteomes" id="UP000039865">
    <property type="component" value="Unassembled WGS sequence"/>
</dbReference>
<reference evidence="3 4" key="1">
    <citation type="submission" date="2014-06" db="EMBL/GenBank/DDBJ databases">
        <authorList>
            <person name="Swart Estienne"/>
        </authorList>
    </citation>
    <scope>NUCLEOTIDE SEQUENCE [LARGE SCALE GENOMIC DNA]</scope>
    <source>
        <strain evidence="3 4">130c</strain>
    </source>
</reference>
<keyword evidence="2" id="KW-1133">Transmembrane helix</keyword>
<dbReference type="AlphaFoldDB" id="A0A078B4K7"/>
<feature type="transmembrane region" description="Helical" evidence="2">
    <location>
        <begin position="126"/>
        <end position="143"/>
    </location>
</feature>
<name>A0A078B4K7_STYLE</name>
<sequence length="173" mass="20083">MSEDQQKKSEQENNSSQEASNQQQDFSQKLIGSLNAATSKFSNVSEQYSGNYQGLLSMYNQKYDQGKQICCLYWTKAYQQLVHAKIQAQYTVLPYYKLIQTEKNKLKNELKTQYIRQDNQDLRKNIINFGTFAVTFLSVALLKKGYLRYGLRNGVVFYFGASYIICPEKLNPF</sequence>
<protein>
    <recommendedName>
        <fullName evidence="5">Transmembrane protein</fullName>
    </recommendedName>
</protein>
<dbReference type="EMBL" id="CCKQ01017342">
    <property type="protein sequence ID" value="CDW89206.1"/>
    <property type="molecule type" value="Genomic_DNA"/>
</dbReference>
<proteinExistence type="predicted"/>
<evidence type="ECO:0008006" key="5">
    <source>
        <dbReference type="Google" id="ProtNLM"/>
    </source>
</evidence>
<gene>
    <name evidence="3" type="primary">Contig908.g991</name>
    <name evidence="3" type="ORF">STYLEM_18337</name>
</gene>
<evidence type="ECO:0000256" key="1">
    <source>
        <dbReference type="SAM" id="MobiDB-lite"/>
    </source>
</evidence>
<feature type="region of interest" description="Disordered" evidence="1">
    <location>
        <begin position="1"/>
        <end position="24"/>
    </location>
</feature>
<evidence type="ECO:0000313" key="4">
    <source>
        <dbReference type="Proteomes" id="UP000039865"/>
    </source>
</evidence>
<keyword evidence="4" id="KW-1185">Reference proteome</keyword>
<keyword evidence="2" id="KW-0472">Membrane</keyword>
<evidence type="ECO:0000256" key="2">
    <source>
        <dbReference type="SAM" id="Phobius"/>
    </source>
</evidence>
<accession>A0A078B4K7</accession>